<dbReference type="OrthoDB" id="245150at2759"/>
<organism evidence="1 2">
    <name type="scientific">Gymnopus androsaceus JB14</name>
    <dbReference type="NCBI Taxonomy" id="1447944"/>
    <lineage>
        <taxon>Eukaryota</taxon>
        <taxon>Fungi</taxon>
        <taxon>Dikarya</taxon>
        <taxon>Basidiomycota</taxon>
        <taxon>Agaricomycotina</taxon>
        <taxon>Agaricomycetes</taxon>
        <taxon>Agaricomycetidae</taxon>
        <taxon>Agaricales</taxon>
        <taxon>Marasmiineae</taxon>
        <taxon>Omphalotaceae</taxon>
        <taxon>Gymnopus</taxon>
    </lineage>
</organism>
<sequence>MVSDKLAAYEPPKQDRSVLIYWRLPEEWVEILYEWVRTSRKYFLSFLESIKPQLGT</sequence>
<proteinExistence type="predicted"/>
<dbReference type="AlphaFoldDB" id="A0A6A4HL46"/>
<keyword evidence="2" id="KW-1185">Reference proteome</keyword>
<name>A0A6A4HL46_9AGAR</name>
<accession>A0A6A4HL46</accession>
<dbReference type="Proteomes" id="UP000799118">
    <property type="component" value="Unassembled WGS sequence"/>
</dbReference>
<reference evidence="1" key="1">
    <citation type="journal article" date="2019" name="Environ. Microbiol.">
        <title>Fungal ecological strategies reflected in gene transcription - a case study of two litter decomposers.</title>
        <authorList>
            <person name="Barbi F."/>
            <person name="Kohler A."/>
            <person name="Barry K."/>
            <person name="Baskaran P."/>
            <person name="Daum C."/>
            <person name="Fauchery L."/>
            <person name="Ihrmark K."/>
            <person name="Kuo A."/>
            <person name="LaButti K."/>
            <person name="Lipzen A."/>
            <person name="Morin E."/>
            <person name="Grigoriev I.V."/>
            <person name="Henrissat B."/>
            <person name="Lindahl B."/>
            <person name="Martin F."/>
        </authorList>
    </citation>
    <scope>NUCLEOTIDE SEQUENCE</scope>
    <source>
        <strain evidence="1">JB14</strain>
    </source>
</reference>
<evidence type="ECO:0000313" key="2">
    <source>
        <dbReference type="Proteomes" id="UP000799118"/>
    </source>
</evidence>
<evidence type="ECO:0000313" key="1">
    <source>
        <dbReference type="EMBL" id="KAE9397767.1"/>
    </source>
</evidence>
<dbReference type="EMBL" id="ML769492">
    <property type="protein sequence ID" value="KAE9397767.1"/>
    <property type="molecule type" value="Genomic_DNA"/>
</dbReference>
<protein>
    <submittedName>
        <fullName evidence="1">Uncharacterized protein</fullName>
    </submittedName>
</protein>
<gene>
    <name evidence="1" type="ORF">BT96DRAFT_921229</name>
</gene>